<keyword evidence="2" id="KW-0614">Plasmid</keyword>
<dbReference type="Pfam" id="PF18962">
    <property type="entry name" value="Por_Secre_tail"/>
    <property type="match status" value="1"/>
</dbReference>
<name>A0ABM7VMZ2_9BACT</name>
<organism evidence="2 3">
    <name type="scientific">Persicobacter psychrovividus</name>
    <dbReference type="NCBI Taxonomy" id="387638"/>
    <lineage>
        <taxon>Bacteria</taxon>
        <taxon>Pseudomonadati</taxon>
        <taxon>Bacteroidota</taxon>
        <taxon>Cytophagia</taxon>
        <taxon>Cytophagales</taxon>
        <taxon>Persicobacteraceae</taxon>
        <taxon>Persicobacter</taxon>
    </lineage>
</organism>
<dbReference type="RefSeq" id="WP_338399597.1">
    <property type="nucleotide sequence ID" value="NZ_AP025301.1"/>
</dbReference>
<evidence type="ECO:0000313" key="2">
    <source>
        <dbReference type="EMBL" id="BDD02373.1"/>
    </source>
</evidence>
<dbReference type="EMBL" id="AP025301">
    <property type="protein sequence ID" value="BDD02373.1"/>
    <property type="molecule type" value="Genomic_DNA"/>
</dbReference>
<feature type="domain" description="Secretion system C-terminal sorting" evidence="1">
    <location>
        <begin position="300"/>
        <end position="364"/>
    </location>
</feature>
<protein>
    <recommendedName>
        <fullName evidence="1">Secretion system C-terminal sorting domain-containing protein</fullName>
    </recommendedName>
</protein>
<dbReference type="InterPro" id="IPR026444">
    <property type="entry name" value="Secre_tail"/>
</dbReference>
<dbReference type="NCBIfam" id="TIGR04183">
    <property type="entry name" value="Por_Secre_tail"/>
    <property type="match status" value="1"/>
</dbReference>
<proteinExistence type="predicted"/>
<accession>A0ABM7VMZ2</accession>
<keyword evidence="3" id="KW-1185">Reference proteome</keyword>
<sequence>MDGNSLSKISFTDDNTCTSFQFKLDNWSYLNDKWNIINLLNTSSALYAVLNKSNGVITVLIRDPHQITSPINIGLDFLVPDLDHISRWISCTKLYIPVELNRNTLSWGSKELKSTYLQNERPIININSSSSIVKKWSSPGNVKFVVGGQEYNTYVGTSNEVQLIFGSYGSHVDINVQLGECESPANQITASTFVKSSVISAPSISGPLTQSGSSVSNPKTYTEYYYSASPAIGADEDGQVYWKFIDPHGLNEFDYTGNPIKTTVYFVGSWEIKCRKRINSSYSGWTTNYVNFSAGFSSLLYPNPAVTELTLSNQIIIPSNSTYTIHDFQGFVVKNGTMNNNQNKIDVSELPSGSYIVFIDLNGYIHKERVMIE</sequence>
<gene>
    <name evidence="2" type="ORF">PEPS_46530</name>
</gene>
<reference evidence="2 3" key="1">
    <citation type="submission" date="2021-12" db="EMBL/GenBank/DDBJ databases">
        <title>Genome sequencing of bacteria with rrn-lacking chromosome and rrn-plasmid.</title>
        <authorList>
            <person name="Anda M."/>
            <person name="Iwasaki W."/>
        </authorList>
    </citation>
    <scope>NUCLEOTIDE SEQUENCE [LARGE SCALE GENOMIC DNA]</scope>
    <source>
        <strain evidence="2 3">NBRC 101262</strain>
        <plasmid evidence="2 3">pPP9</plasmid>
    </source>
</reference>
<geneLocation type="plasmid" evidence="2 3">
    <name>pPP9</name>
</geneLocation>
<evidence type="ECO:0000313" key="3">
    <source>
        <dbReference type="Proteomes" id="UP001354989"/>
    </source>
</evidence>
<dbReference type="Proteomes" id="UP001354989">
    <property type="component" value="Plasmid pPP9"/>
</dbReference>
<evidence type="ECO:0000259" key="1">
    <source>
        <dbReference type="Pfam" id="PF18962"/>
    </source>
</evidence>